<dbReference type="SUPFAM" id="SSF53474">
    <property type="entry name" value="alpha/beta-Hydrolases"/>
    <property type="match status" value="2"/>
</dbReference>
<feature type="domain" description="AB hydrolase-1" evidence="5">
    <location>
        <begin position="84"/>
        <end position="244"/>
    </location>
</feature>
<dbReference type="InterPro" id="IPR000073">
    <property type="entry name" value="AB_hydrolase_1"/>
</dbReference>
<dbReference type="InterPro" id="IPR051601">
    <property type="entry name" value="Serine_prot/Carboxylest_S33"/>
</dbReference>
<evidence type="ECO:0000313" key="8">
    <source>
        <dbReference type="Proteomes" id="UP001595764"/>
    </source>
</evidence>
<evidence type="ECO:0000259" key="5">
    <source>
        <dbReference type="Pfam" id="PF00561"/>
    </source>
</evidence>
<feature type="domain" description="Peptidase S33 tripeptidyl aminopeptidase-like C-terminal" evidence="6">
    <location>
        <begin position="381"/>
        <end position="461"/>
    </location>
</feature>
<dbReference type="InterPro" id="IPR013595">
    <property type="entry name" value="Pept_S33_TAP-like_C"/>
</dbReference>
<dbReference type="InterPro" id="IPR029058">
    <property type="entry name" value="AB_hydrolase_fold"/>
</dbReference>
<accession>A0ABV7QWY6</accession>
<keyword evidence="8" id="KW-1185">Reference proteome</keyword>
<evidence type="ECO:0000256" key="2">
    <source>
        <dbReference type="ARBA" id="ARBA00022729"/>
    </source>
</evidence>
<dbReference type="Pfam" id="PF08386">
    <property type="entry name" value="Abhydrolase_4"/>
    <property type="match status" value="1"/>
</dbReference>
<name>A0ABV7QWY6_9PSEU</name>
<feature type="signal peptide" evidence="4">
    <location>
        <begin position="1"/>
        <end position="26"/>
    </location>
</feature>
<dbReference type="RefSeq" id="WP_377874019.1">
    <property type="nucleotide sequence ID" value="NZ_JBHMAY010000063.1"/>
</dbReference>
<keyword evidence="2 4" id="KW-0732">Signal</keyword>
<keyword evidence="3 7" id="KW-0378">Hydrolase</keyword>
<reference evidence="8" key="1">
    <citation type="journal article" date="2019" name="Int. J. Syst. Evol. Microbiol.">
        <title>The Global Catalogue of Microorganisms (GCM) 10K type strain sequencing project: providing services to taxonomists for standard genome sequencing and annotation.</title>
        <authorList>
            <consortium name="The Broad Institute Genomics Platform"/>
            <consortium name="The Broad Institute Genome Sequencing Center for Infectious Disease"/>
            <person name="Wu L."/>
            <person name="Ma J."/>
        </authorList>
    </citation>
    <scope>NUCLEOTIDE SEQUENCE [LARGE SCALE GENOMIC DNA]</scope>
    <source>
        <strain evidence="8">CGMCC 4.7682</strain>
    </source>
</reference>
<evidence type="ECO:0000256" key="1">
    <source>
        <dbReference type="ARBA" id="ARBA00010088"/>
    </source>
</evidence>
<dbReference type="Proteomes" id="UP001595764">
    <property type="component" value="Unassembled WGS sequence"/>
</dbReference>
<comment type="similarity">
    <text evidence="1">Belongs to the peptidase S33 family.</text>
</comment>
<comment type="caution">
    <text evidence="7">The sequence shown here is derived from an EMBL/GenBank/DDBJ whole genome shotgun (WGS) entry which is preliminary data.</text>
</comment>
<sequence length="471" mass="50409">MMLTKLLAPVLAGVVLVPFAPGVATAAEPLKWKPCKEIASGWPANDARTECASLKVPVDYAKPDGRTFDLAVSRIKASGSRAGAVLVNPGGPGDSGMGLPRDLLESTVAGIGTHHDLIGFAPRGIGYSAGLSCPHDSAEPDPSLPDKEKARFTAEQNAKRYRACVAKDPEFMRNLTTANIARDMDRVRKALGEDKIGYFGISWGTALGAEYRTLFDGHVSRMLLDSVMDPAFDLGRVDYDEAAAREASFHDLAGWIAGNDRVYHFGTTKAQVIKALLDLRAKAADRPAVDSLLTAHRANWPNSAHQLAALRSGASLPGAAPQARTAFGWNEPNPEFNGDQQDALICNEGTGTRDFETYWRHHVALSAKFPVAGSHGQFDGRCTGWPLPPTPWQFTAGKSPLQLVGHAYESVTPYPWVRDMQTRIGGALLTVEDDEHGSLAELPCGAKAVEFFDTGKTSNTTCPGAPIPPAS</sequence>
<dbReference type="PANTHER" id="PTHR43248:SF29">
    <property type="entry name" value="TRIPEPTIDYL AMINOPEPTIDASE"/>
    <property type="match status" value="1"/>
</dbReference>
<dbReference type="Pfam" id="PF00561">
    <property type="entry name" value="Abhydrolase_1"/>
    <property type="match status" value="1"/>
</dbReference>
<feature type="chain" id="PRO_5046949153" evidence="4">
    <location>
        <begin position="27"/>
        <end position="471"/>
    </location>
</feature>
<dbReference type="PANTHER" id="PTHR43248">
    <property type="entry name" value="2-SUCCINYL-6-HYDROXY-2,4-CYCLOHEXADIENE-1-CARBOXYLATE SYNTHASE"/>
    <property type="match status" value="1"/>
</dbReference>
<dbReference type="Gene3D" id="3.40.50.1820">
    <property type="entry name" value="alpha/beta hydrolase"/>
    <property type="match status" value="1"/>
</dbReference>
<evidence type="ECO:0000259" key="6">
    <source>
        <dbReference type="Pfam" id="PF08386"/>
    </source>
</evidence>
<gene>
    <name evidence="7" type="ORF">ACFORO_40175</name>
</gene>
<protein>
    <submittedName>
        <fullName evidence="7">Alpha/beta fold hydrolase</fullName>
    </submittedName>
</protein>
<evidence type="ECO:0000313" key="7">
    <source>
        <dbReference type="EMBL" id="MFC3516437.1"/>
    </source>
</evidence>
<evidence type="ECO:0000256" key="3">
    <source>
        <dbReference type="ARBA" id="ARBA00022801"/>
    </source>
</evidence>
<dbReference type="GO" id="GO:0016787">
    <property type="term" value="F:hydrolase activity"/>
    <property type="evidence" value="ECO:0007669"/>
    <property type="project" value="UniProtKB-KW"/>
</dbReference>
<dbReference type="EMBL" id="JBHRWI010000062">
    <property type="protein sequence ID" value="MFC3516437.1"/>
    <property type="molecule type" value="Genomic_DNA"/>
</dbReference>
<organism evidence="7 8">
    <name type="scientific">Amycolatopsis halotolerans</name>
    <dbReference type="NCBI Taxonomy" id="330083"/>
    <lineage>
        <taxon>Bacteria</taxon>
        <taxon>Bacillati</taxon>
        <taxon>Actinomycetota</taxon>
        <taxon>Actinomycetes</taxon>
        <taxon>Pseudonocardiales</taxon>
        <taxon>Pseudonocardiaceae</taxon>
        <taxon>Amycolatopsis</taxon>
    </lineage>
</organism>
<proteinExistence type="inferred from homology"/>
<evidence type="ECO:0000256" key="4">
    <source>
        <dbReference type="SAM" id="SignalP"/>
    </source>
</evidence>